<dbReference type="InterPro" id="IPR014002">
    <property type="entry name" value="Agenet_dom_plant"/>
</dbReference>
<evidence type="ECO:0008006" key="12">
    <source>
        <dbReference type="Google" id="ProtNLM"/>
    </source>
</evidence>
<dbReference type="PROSITE" id="PS50016">
    <property type="entry name" value="ZF_PHD_2"/>
    <property type="match status" value="1"/>
</dbReference>
<keyword evidence="3 6" id="KW-0863">Zinc-finger</keyword>
<sequence length="1311" mass="147281">MAADAPPNSGRGRKRKRTMVKRKLTRGESVEVRSDEDGFQGSWHPATVIACYNQGLRVKYDHLLCNDGSKNLEGAVDVSPTLDGIGHATANGCNYRGCIRPPPPPVEFSKWGLPYGMCVDVFYQDAWWEGVIFDHDDGSDERRILFPDLGDELKTGINRLRITQDWSEVTENWHQRGSWLFLEVIEEYEQEGFIGVSVQQIWYDLRGKEDFEKIRDWTCTRKDLWKKLVREVIDENLNIILKYVFQDLDHSVGLLQETNGGLELARTADDVDMRPEADLANSHAVVPVENSWCSDLLVDQGNSAMEKLNSTLDVESDMNLLTESDVHSHDNAVCLLVLPSNPDGISSNNSLTISGDLSEGLLLETNGGLEFARTADDVDMSPESDLANSHAIVSVENSWCSDLLVDQGNSATNRLNSTLDVESDMNLLTESDVHCHDKAACLPVLHSNPDGISSTNSLTISGDLSSSNSDMINGNSKCLKAIWLPAGPDILPGAVFCPSAVTDYVTSMNKKRGKISVTTNLRKHLSYLGWKIEFARFSYGIRLRYTSPDGKCYYSLVQVCQGLRGSTTEMISSISDNQRSLHILPDDPSSTLVLEQPEKSLCPDFSPQTVVRPQSDVLRENAEFCPQAVVDYYMHGLDRSPKSCILRSKARMHLSAVGWKMYYYTYVGRGKRELHYTSPRGKVYSSLRAACKDCMDGVIEQEEGDKSSSTASNAPSTKGYRESSSIAQSTELPEHGKVKVRKTRKICGKRKNDLLHLASQSFQAQHNLQATKDGLPIGLMSIRNLNPENEKASLPKLKRKTFLGAWNKLSNDLESSRPALRAFKRVQQVVTPSSSHYNPRTVLSWLIDNNVVLPRAKVRYHSRKNLRPMAEGRITRKGIKCSCCQKVFTLSGFEVHAGRKCLRPAASIFLEDGRSLLDCQRQMIRGNKMGSSRQKPHDRMKGNSHQGENDHICTICHYGGELILCDKCPSAFHKSCISLKDVPDGDWFCPPCCCGICEQKKFRNNSEHLTDDIVLTCTQCEQKYHLGCLRDRGADKLKNCPEETWFCCNKCEEIFLGLRQILGKQIPVGVDNMTWTLLKPMMSDSNDVEAITENYSKLNVALGVIHECFEPVKEPHTQRDLVEDVIFNRGSELNRLNFRGFYTVVLGRNDEMIAVATVRIYGGKVAEIPLVGTRFQYRRRGMCRVLMNMLEKKLIELGVERLILPAISSVLNTWTTSFGFTKMTDSERLHFLDFTFLNFPDTVMCQKLLIKNPSEESSPTRGTQRDLAYENEDCTSLDVFSAVSEVNQTEQIDVAEQGLLMQQRVWLQQPS</sequence>
<dbReference type="CDD" id="cd20405">
    <property type="entry name" value="Tudor_Agenet_AtDUF_rpt1_3"/>
    <property type="match status" value="1"/>
</dbReference>
<protein>
    <recommendedName>
        <fullName evidence="12">PHD-type domain-containing protein</fullName>
    </recommendedName>
</protein>
<dbReference type="Pfam" id="PF22970">
    <property type="entry name" value="DUF7028"/>
    <property type="match status" value="2"/>
</dbReference>
<dbReference type="InterPro" id="IPR013083">
    <property type="entry name" value="Znf_RING/FYVE/PHD"/>
</dbReference>
<evidence type="ECO:0000313" key="10">
    <source>
        <dbReference type="EMBL" id="KAE8039291.1"/>
    </source>
</evidence>
<evidence type="ECO:0000256" key="3">
    <source>
        <dbReference type="ARBA" id="ARBA00022771"/>
    </source>
</evidence>
<dbReference type="PANTHER" id="PTHR46309:SF12">
    <property type="entry name" value="GB|AAC80581.1"/>
    <property type="match status" value="1"/>
</dbReference>
<dbReference type="SUPFAM" id="SSF55729">
    <property type="entry name" value="Acyl-CoA N-acyltransferases (Nat)"/>
    <property type="match status" value="1"/>
</dbReference>
<keyword evidence="2" id="KW-0479">Metal-binding</keyword>
<dbReference type="GO" id="GO:0016747">
    <property type="term" value="F:acyltransferase activity, transferring groups other than amino-acyl groups"/>
    <property type="evidence" value="ECO:0007669"/>
    <property type="project" value="InterPro"/>
</dbReference>
<dbReference type="InterPro" id="IPR000182">
    <property type="entry name" value="GNAT_dom"/>
</dbReference>
<dbReference type="GO" id="GO:0003714">
    <property type="term" value="F:transcription corepressor activity"/>
    <property type="evidence" value="ECO:0007669"/>
    <property type="project" value="InterPro"/>
</dbReference>
<dbReference type="InterPro" id="IPR008395">
    <property type="entry name" value="Agenet-like_dom"/>
</dbReference>
<proteinExistence type="predicted"/>
<feature type="region of interest" description="Disordered" evidence="7">
    <location>
        <begin position="1"/>
        <end position="29"/>
    </location>
</feature>
<dbReference type="GO" id="GO:0008270">
    <property type="term" value="F:zinc ion binding"/>
    <property type="evidence" value="ECO:0007669"/>
    <property type="project" value="UniProtKB-KW"/>
</dbReference>
<dbReference type="SMART" id="SM00743">
    <property type="entry name" value="Agenet"/>
    <property type="match status" value="2"/>
</dbReference>
<feature type="compositionally biased region" description="Polar residues" evidence="7">
    <location>
        <begin position="707"/>
        <end position="731"/>
    </location>
</feature>
<dbReference type="EMBL" id="CM017324">
    <property type="protein sequence ID" value="KAE8039291.1"/>
    <property type="molecule type" value="Genomic_DNA"/>
</dbReference>
<evidence type="ECO:0000256" key="4">
    <source>
        <dbReference type="ARBA" id="ARBA00022833"/>
    </source>
</evidence>
<dbReference type="SMART" id="SM00249">
    <property type="entry name" value="PHD"/>
    <property type="match status" value="2"/>
</dbReference>
<organism evidence="10 11">
    <name type="scientific">Carpinus fangiana</name>
    <dbReference type="NCBI Taxonomy" id="176857"/>
    <lineage>
        <taxon>Eukaryota</taxon>
        <taxon>Viridiplantae</taxon>
        <taxon>Streptophyta</taxon>
        <taxon>Embryophyta</taxon>
        <taxon>Tracheophyta</taxon>
        <taxon>Spermatophyta</taxon>
        <taxon>Magnoliopsida</taxon>
        <taxon>eudicotyledons</taxon>
        <taxon>Gunneridae</taxon>
        <taxon>Pentapetalae</taxon>
        <taxon>rosids</taxon>
        <taxon>fabids</taxon>
        <taxon>Fagales</taxon>
        <taxon>Betulaceae</taxon>
        <taxon>Carpinus</taxon>
    </lineage>
</organism>
<dbReference type="Proteomes" id="UP000327013">
    <property type="component" value="Chromosome 4"/>
</dbReference>
<evidence type="ECO:0000256" key="1">
    <source>
        <dbReference type="ARBA" id="ARBA00004123"/>
    </source>
</evidence>
<dbReference type="InterPro" id="IPR019787">
    <property type="entry name" value="Znf_PHD-finger"/>
</dbReference>
<dbReference type="InterPro" id="IPR011011">
    <property type="entry name" value="Znf_FYVE_PHD"/>
</dbReference>
<dbReference type="InterPro" id="IPR054292">
    <property type="entry name" value="DUF7028"/>
</dbReference>
<accession>A0A660KTY7</accession>
<name>A0A660KTY7_9ROSI</name>
<dbReference type="CDD" id="cd04301">
    <property type="entry name" value="NAT_SF"/>
    <property type="match status" value="1"/>
</dbReference>
<dbReference type="Pfam" id="PF16135">
    <property type="entry name" value="TDBD"/>
    <property type="match status" value="1"/>
</dbReference>
<evidence type="ECO:0000256" key="5">
    <source>
        <dbReference type="ARBA" id="ARBA00023242"/>
    </source>
</evidence>
<dbReference type="Gene3D" id="3.40.630.30">
    <property type="match status" value="1"/>
</dbReference>
<dbReference type="SUPFAM" id="SSF57903">
    <property type="entry name" value="FYVE/PHD zinc finger"/>
    <property type="match status" value="1"/>
</dbReference>
<feature type="compositionally biased region" description="Basic residues" evidence="7">
    <location>
        <begin position="11"/>
        <end position="24"/>
    </location>
</feature>
<keyword evidence="11" id="KW-1185">Reference proteome</keyword>
<dbReference type="InterPro" id="IPR056511">
    <property type="entry name" value="IDM1_C"/>
</dbReference>
<dbReference type="GO" id="GO:0006357">
    <property type="term" value="P:regulation of transcription by RNA polymerase II"/>
    <property type="evidence" value="ECO:0007669"/>
    <property type="project" value="TreeGrafter"/>
</dbReference>
<dbReference type="InterPro" id="IPR042163">
    <property type="entry name" value="PHF12"/>
</dbReference>
<feature type="domain" description="PHD-type" evidence="8">
    <location>
        <begin position="950"/>
        <end position="995"/>
    </location>
</feature>
<dbReference type="Pfam" id="PF05641">
    <property type="entry name" value="Agenet"/>
    <property type="match status" value="1"/>
</dbReference>
<keyword evidence="5" id="KW-0539">Nucleus</keyword>
<dbReference type="Pfam" id="PF00628">
    <property type="entry name" value="PHD"/>
    <property type="match status" value="1"/>
</dbReference>
<evidence type="ECO:0000313" key="11">
    <source>
        <dbReference type="Proteomes" id="UP000327013"/>
    </source>
</evidence>
<dbReference type="Gene3D" id="3.30.40.10">
    <property type="entry name" value="Zinc/RING finger domain, C3HC4 (zinc finger)"/>
    <property type="match status" value="2"/>
</dbReference>
<evidence type="ECO:0000256" key="7">
    <source>
        <dbReference type="SAM" id="MobiDB-lite"/>
    </source>
</evidence>
<dbReference type="InterPro" id="IPR032308">
    <property type="entry name" value="TDBD"/>
</dbReference>
<dbReference type="PANTHER" id="PTHR46309">
    <property type="entry name" value="PHD FINGER PROTEIN 12"/>
    <property type="match status" value="1"/>
</dbReference>
<evidence type="ECO:0000256" key="6">
    <source>
        <dbReference type="PROSITE-ProRule" id="PRU00146"/>
    </source>
</evidence>
<evidence type="ECO:0000256" key="2">
    <source>
        <dbReference type="ARBA" id="ARBA00022723"/>
    </source>
</evidence>
<keyword evidence="4" id="KW-0862">Zinc</keyword>
<feature type="domain" description="N-acetyltransferase" evidence="9">
    <location>
        <begin position="1086"/>
        <end position="1249"/>
    </location>
</feature>
<dbReference type="InterPro" id="IPR016181">
    <property type="entry name" value="Acyl_CoA_acyltransferase"/>
</dbReference>
<dbReference type="Pfam" id="PF23209">
    <property type="entry name" value="IDM1_C"/>
    <property type="match status" value="1"/>
</dbReference>
<dbReference type="GO" id="GO:0005634">
    <property type="term" value="C:nucleus"/>
    <property type="evidence" value="ECO:0007669"/>
    <property type="project" value="UniProtKB-SubCell"/>
</dbReference>
<dbReference type="InterPro" id="IPR001965">
    <property type="entry name" value="Znf_PHD"/>
</dbReference>
<comment type="subcellular location">
    <subcellularLocation>
        <location evidence="1">Nucleus</location>
    </subcellularLocation>
</comment>
<evidence type="ECO:0000259" key="8">
    <source>
        <dbReference type="PROSITE" id="PS50016"/>
    </source>
</evidence>
<reference evidence="10 11" key="1">
    <citation type="submission" date="2019-06" db="EMBL/GenBank/DDBJ databases">
        <title>A chromosomal-level reference genome of Carpinus fangiana (Coryloideae, Betulaceae).</title>
        <authorList>
            <person name="Yang X."/>
            <person name="Wang Z."/>
            <person name="Zhang L."/>
            <person name="Hao G."/>
            <person name="Liu J."/>
            <person name="Yang Y."/>
        </authorList>
    </citation>
    <scope>NUCLEOTIDE SEQUENCE [LARGE SCALE GENOMIC DNA]</scope>
    <source>
        <strain evidence="10">Cfa_2016G</strain>
        <tissue evidence="10">Leaf</tissue>
    </source>
</reference>
<feature type="region of interest" description="Disordered" evidence="7">
    <location>
        <begin position="702"/>
        <end position="742"/>
    </location>
</feature>
<gene>
    <name evidence="10" type="ORF">FH972_011718</name>
</gene>
<dbReference type="OrthoDB" id="1903104at2759"/>
<dbReference type="PROSITE" id="PS51186">
    <property type="entry name" value="GNAT"/>
    <property type="match status" value="1"/>
</dbReference>
<evidence type="ECO:0000259" key="9">
    <source>
        <dbReference type="PROSITE" id="PS51186"/>
    </source>
</evidence>